<dbReference type="InterPro" id="IPR029063">
    <property type="entry name" value="SAM-dependent_MTases_sf"/>
</dbReference>
<dbReference type="OrthoDB" id="9777257at2"/>
<dbReference type="EMBL" id="VULR01000008">
    <property type="protein sequence ID" value="MSS43529.1"/>
    <property type="molecule type" value="Genomic_DNA"/>
</dbReference>
<sequence>MELEIKKDERIDIIPGSDLKIIQNRKKFSYGMDAVLLSGFSSMKKEDRVVDLGTGTGIIPLLLQSRYKPKKIYGIEFQEEVANMATRSVHLNNLDEKIEILNMDLKNIPQVFNSNQFDVVTSNPPYMNKGGGIINSEYNFAISRHEIACTLEDIIEISSFLLKNGGKFFLVHRPHRLVDIVYLLRKYNIEPKEIQFVHPKVEEKPNLLLLKCRKGGKPELKFREPLYVYNEDNTYTDGIYKIYGIDKENTND</sequence>
<dbReference type="SUPFAM" id="SSF53335">
    <property type="entry name" value="S-adenosyl-L-methionine-dependent methyltransferases"/>
    <property type="match status" value="1"/>
</dbReference>
<gene>
    <name evidence="2" type="ORF">FYJ27_07290</name>
</gene>
<accession>A0A844FHQ7</accession>
<comment type="caution">
    <text evidence="2">The sequence shown here is derived from an EMBL/GenBank/DDBJ whole genome shotgun (WGS) entry which is preliminary data.</text>
</comment>
<name>A0A844FHQ7_9FIRM</name>
<keyword evidence="2" id="KW-0489">Methyltransferase</keyword>
<dbReference type="AlphaFoldDB" id="A0A844FHQ7"/>
<evidence type="ECO:0000313" key="3">
    <source>
        <dbReference type="Proteomes" id="UP000462760"/>
    </source>
</evidence>
<dbReference type="PANTHER" id="PTHR47739">
    <property type="entry name" value="TRNA1(VAL) (ADENINE(37)-N6)-METHYLTRANSFERASE"/>
    <property type="match status" value="1"/>
</dbReference>
<reference evidence="2 3" key="1">
    <citation type="submission" date="2019-08" db="EMBL/GenBank/DDBJ databases">
        <title>In-depth cultivation of the pig gut microbiome towards novel bacterial diversity and tailored functional studies.</title>
        <authorList>
            <person name="Wylensek D."/>
            <person name="Hitch T.C.A."/>
            <person name="Clavel T."/>
        </authorList>
    </citation>
    <scope>NUCLEOTIDE SEQUENCE [LARGE SCALE GENOMIC DNA]</scope>
    <source>
        <strain evidence="2 3">Med78-601-WT-4W-RMD-3</strain>
    </source>
</reference>
<evidence type="ECO:0000313" key="2">
    <source>
        <dbReference type="EMBL" id="MSS43529.1"/>
    </source>
</evidence>
<dbReference type="Pfam" id="PF05175">
    <property type="entry name" value="MTS"/>
    <property type="match status" value="1"/>
</dbReference>
<dbReference type="GO" id="GO:0032259">
    <property type="term" value="P:methylation"/>
    <property type="evidence" value="ECO:0007669"/>
    <property type="project" value="UniProtKB-KW"/>
</dbReference>
<dbReference type="Proteomes" id="UP000462760">
    <property type="component" value="Unassembled WGS sequence"/>
</dbReference>
<proteinExistence type="predicted"/>
<dbReference type="CDD" id="cd02440">
    <property type="entry name" value="AdoMet_MTases"/>
    <property type="match status" value="1"/>
</dbReference>
<evidence type="ECO:0000259" key="1">
    <source>
        <dbReference type="Pfam" id="PF05175"/>
    </source>
</evidence>
<dbReference type="PANTHER" id="PTHR47739:SF1">
    <property type="entry name" value="TRNA1(VAL) (ADENINE(37)-N6)-METHYLTRANSFERASE"/>
    <property type="match status" value="1"/>
</dbReference>
<dbReference type="InterPro" id="IPR007848">
    <property type="entry name" value="Small_mtfrase_dom"/>
</dbReference>
<protein>
    <submittedName>
        <fullName evidence="2">tRNA1(Val) (Adenine(37)-N6)-methyltransferase</fullName>
    </submittedName>
</protein>
<dbReference type="GO" id="GO:0008168">
    <property type="term" value="F:methyltransferase activity"/>
    <property type="evidence" value="ECO:0007669"/>
    <property type="project" value="UniProtKB-KW"/>
</dbReference>
<feature type="domain" description="Methyltransferase small" evidence="1">
    <location>
        <begin position="35"/>
        <end position="173"/>
    </location>
</feature>
<dbReference type="Gene3D" id="3.40.50.150">
    <property type="entry name" value="Vaccinia Virus protein VP39"/>
    <property type="match status" value="1"/>
</dbReference>
<organism evidence="2 3">
    <name type="scientific">Anaerosalibacter bizertensis</name>
    <dbReference type="NCBI Taxonomy" id="932217"/>
    <lineage>
        <taxon>Bacteria</taxon>
        <taxon>Bacillati</taxon>
        <taxon>Bacillota</taxon>
        <taxon>Tissierellia</taxon>
        <taxon>Tissierellales</taxon>
        <taxon>Sporanaerobacteraceae</taxon>
        <taxon>Anaerosalibacter</taxon>
    </lineage>
</organism>
<dbReference type="RefSeq" id="WP_154484210.1">
    <property type="nucleotide sequence ID" value="NZ_VULR01000008.1"/>
</dbReference>
<keyword evidence="2" id="KW-0808">Transferase</keyword>
<dbReference type="InterPro" id="IPR050210">
    <property type="entry name" value="tRNA_Adenine-N(6)_MTase"/>
</dbReference>